<keyword evidence="1" id="KW-0812">Transmembrane</keyword>
<comment type="caution">
    <text evidence="2">The sequence shown here is derived from an EMBL/GenBank/DDBJ whole genome shotgun (WGS) entry which is preliminary data.</text>
</comment>
<feature type="transmembrane region" description="Helical" evidence="1">
    <location>
        <begin position="37"/>
        <end position="55"/>
    </location>
</feature>
<keyword evidence="1" id="KW-0472">Membrane</keyword>
<keyword evidence="1" id="KW-1133">Transmembrane helix</keyword>
<accession>A0AAP3AMJ5</accession>
<proteinExistence type="predicted"/>
<sequence>MNLEKQYLNDRYTKMFGLVVLQNASFTLVSRARNSDSIAFHTIASVLSNGIWLLVIKNVVQNFDSPVLMLTYLIGSVVGSVLMHYISMNYFEKKRK</sequence>
<dbReference type="AlphaFoldDB" id="A0AAP3AMJ5"/>
<gene>
    <name evidence="2" type="ORF">OKE68_02815</name>
</gene>
<dbReference type="Pfam" id="PF06611">
    <property type="entry name" value="DUF1145"/>
    <property type="match status" value="1"/>
</dbReference>
<evidence type="ECO:0000313" key="2">
    <source>
        <dbReference type="EMBL" id="MCW0523249.1"/>
    </source>
</evidence>
<dbReference type="EMBL" id="JAOZYT010000010">
    <property type="protein sequence ID" value="MCW0523249.1"/>
    <property type="molecule type" value="Genomic_DNA"/>
</dbReference>
<dbReference type="InterPro" id="IPR009525">
    <property type="entry name" value="DUF1145"/>
</dbReference>
<reference evidence="2" key="1">
    <citation type="submission" date="2022-10" db="EMBL/GenBank/DDBJ databases">
        <title>Sifting through the core-genome to identify putative cross-protective antigens against Riemerella anatipestifer.</title>
        <authorList>
            <person name="Zheng X."/>
            <person name="Zhang W."/>
        </authorList>
    </citation>
    <scope>NUCLEOTIDE SEQUENCE</scope>
    <source>
        <strain evidence="2">ZWRA178</strain>
    </source>
</reference>
<protein>
    <submittedName>
        <fullName evidence="2">DUF1145 domain-containing protein</fullName>
    </submittedName>
</protein>
<feature type="transmembrane region" description="Helical" evidence="1">
    <location>
        <begin position="67"/>
        <end position="86"/>
    </location>
</feature>
<organism evidence="2 3">
    <name type="scientific">Riemerella anatipestifer</name>
    <name type="common">Moraxella anatipestifer</name>
    <dbReference type="NCBI Taxonomy" id="34085"/>
    <lineage>
        <taxon>Bacteria</taxon>
        <taxon>Pseudomonadati</taxon>
        <taxon>Bacteroidota</taxon>
        <taxon>Flavobacteriia</taxon>
        <taxon>Flavobacteriales</taxon>
        <taxon>Weeksellaceae</taxon>
        <taxon>Riemerella</taxon>
    </lineage>
</organism>
<name>A0AAP3AMJ5_RIEAN</name>
<dbReference type="RefSeq" id="WP_237190420.1">
    <property type="nucleotide sequence ID" value="NZ_CP081925.1"/>
</dbReference>
<evidence type="ECO:0000256" key="1">
    <source>
        <dbReference type="SAM" id="Phobius"/>
    </source>
</evidence>
<dbReference type="Proteomes" id="UP001207440">
    <property type="component" value="Unassembled WGS sequence"/>
</dbReference>
<evidence type="ECO:0000313" key="3">
    <source>
        <dbReference type="Proteomes" id="UP001207440"/>
    </source>
</evidence>